<dbReference type="GO" id="GO:0071036">
    <property type="term" value="P:nuclear polyadenylation-dependent snoRNA catabolic process"/>
    <property type="evidence" value="ECO:0007669"/>
    <property type="project" value="TreeGrafter"/>
</dbReference>
<evidence type="ECO:0000313" key="11">
    <source>
        <dbReference type="Proteomes" id="UP000254866"/>
    </source>
</evidence>
<evidence type="ECO:0000259" key="9">
    <source>
        <dbReference type="PROSITE" id="PS50158"/>
    </source>
</evidence>
<keyword evidence="11" id="KW-1185">Reference proteome</keyword>
<dbReference type="GO" id="GO:0071039">
    <property type="term" value="P:nuclear polyadenylation-dependent CUT catabolic process"/>
    <property type="evidence" value="ECO:0007669"/>
    <property type="project" value="TreeGrafter"/>
</dbReference>
<dbReference type="GO" id="GO:0071038">
    <property type="term" value="P:TRAMP-dependent tRNA surveillance pathway"/>
    <property type="evidence" value="ECO:0007669"/>
    <property type="project" value="TreeGrafter"/>
</dbReference>
<evidence type="ECO:0000256" key="3">
    <source>
        <dbReference type="ARBA" id="ARBA00022737"/>
    </source>
</evidence>
<feature type="compositionally biased region" description="Basic and acidic residues" evidence="8">
    <location>
        <begin position="895"/>
        <end position="905"/>
    </location>
</feature>
<proteinExistence type="predicted"/>
<dbReference type="OrthoDB" id="7608935at2759"/>
<feature type="region of interest" description="Disordered" evidence="8">
    <location>
        <begin position="840"/>
        <end position="905"/>
    </location>
</feature>
<comment type="subcellular location">
    <subcellularLocation>
        <location evidence="1">Nucleus</location>
    </subcellularLocation>
</comment>
<evidence type="ECO:0000256" key="4">
    <source>
        <dbReference type="ARBA" id="ARBA00022771"/>
    </source>
</evidence>
<dbReference type="Proteomes" id="UP000254866">
    <property type="component" value="Unassembled WGS sequence"/>
</dbReference>
<accession>A0A370TUG5</accession>
<dbReference type="Gene3D" id="4.10.60.10">
    <property type="entry name" value="Zinc finger, CCHC-type"/>
    <property type="match status" value="1"/>
</dbReference>
<keyword evidence="2" id="KW-0479">Metal-binding</keyword>
<feature type="domain" description="CCHC-type" evidence="9">
    <location>
        <begin position="675"/>
        <end position="688"/>
    </location>
</feature>
<feature type="region of interest" description="Disordered" evidence="8">
    <location>
        <begin position="456"/>
        <end position="476"/>
    </location>
</feature>
<evidence type="ECO:0000256" key="2">
    <source>
        <dbReference type="ARBA" id="ARBA00022723"/>
    </source>
</evidence>
<dbReference type="PANTHER" id="PTHR46543">
    <property type="entry name" value="ZINC FINGER CCHC DOMAIN-CONTAINING PROTEIN 7"/>
    <property type="match status" value="1"/>
</dbReference>
<evidence type="ECO:0000256" key="7">
    <source>
        <dbReference type="PROSITE-ProRule" id="PRU00047"/>
    </source>
</evidence>
<feature type="compositionally biased region" description="Basic and acidic residues" evidence="8">
    <location>
        <begin position="277"/>
        <end position="301"/>
    </location>
</feature>
<keyword evidence="4 7" id="KW-0863">Zinc-finger</keyword>
<dbReference type="EMBL" id="NPIC01000002">
    <property type="protein sequence ID" value="RDL39175.1"/>
    <property type="molecule type" value="Genomic_DNA"/>
</dbReference>
<dbReference type="GO" id="GO:0003723">
    <property type="term" value="F:RNA binding"/>
    <property type="evidence" value="ECO:0007669"/>
    <property type="project" value="TreeGrafter"/>
</dbReference>
<dbReference type="STRING" id="2656787.A0A370TUG5"/>
<organism evidence="10 11">
    <name type="scientific">Venustampulla echinocandica</name>
    <dbReference type="NCBI Taxonomy" id="2656787"/>
    <lineage>
        <taxon>Eukaryota</taxon>
        <taxon>Fungi</taxon>
        <taxon>Dikarya</taxon>
        <taxon>Ascomycota</taxon>
        <taxon>Pezizomycotina</taxon>
        <taxon>Leotiomycetes</taxon>
        <taxon>Helotiales</taxon>
        <taxon>Pleuroascaceae</taxon>
        <taxon>Venustampulla</taxon>
    </lineage>
</organism>
<dbReference type="AlphaFoldDB" id="A0A370TUG5"/>
<name>A0A370TUG5_9HELO</name>
<dbReference type="RefSeq" id="XP_031871831.1">
    <property type="nucleotide sequence ID" value="XM_032012138.1"/>
</dbReference>
<dbReference type="GO" id="GO:0031499">
    <property type="term" value="C:TRAMP complex"/>
    <property type="evidence" value="ECO:0007669"/>
    <property type="project" value="TreeGrafter"/>
</dbReference>
<feature type="region of interest" description="Disordered" evidence="8">
    <location>
        <begin position="763"/>
        <end position="796"/>
    </location>
</feature>
<feature type="region of interest" description="Disordered" evidence="8">
    <location>
        <begin position="1"/>
        <end position="98"/>
    </location>
</feature>
<evidence type="ECO:0000256" key="5">
    <source>
        <dbReference type="ARBA" id="ARBA00022833"/>
    </source>
</evidence>
<keyword evidence="6" id="KW-0539">Nucleus</keyword>
<dbReference type="PROSITE" id="PS50158">
    <property type="entry name" value="ZF_CCHC"/>
    <property type="match status" value="1"/>
</dbReference>
<feature type="region of interest" description="Disordered" evidence="8">
    <location>
        <begin position="499"/>
        <end position="523"/>
    </location>
</feature>
<evidence type="ECO:0000256" key="1">
    <source>
        <dbReference type="ARBA" id="ARBA00004123"/>
    </source>
</evidence>
<dbReference type="GO" id="GO:0071031">
    <property type="term" value="P:nuclear mRNA surveillance of mRNA 3'-end processing"/>
    <property type="evidence" value="ECO:0007669"/>
    <property type="project" value="TreeGrafter"/>
</dbReference>
<keyword evidence="3" id="KW-0677">Repeat</keyword>
<comment type="caution">
    <text evidence="10">The sequence shown here is derived from an EMBL/GenBank/DDBJ whole genome shotgun (WGS) entry which is preliminary data.</text>
</comment>
<dbReference type="GeneID" id="43596364"/>
<feature type="compositionally biased region" description="Polar residues" evidence="8">
    <location>
        <begin position="508"/>
        <end position="523"/>
    </location>
</feature>
<evidence type="ECO:0000313" key="10">
    <source>
        <dbReference type="EMBL" id="RDL39175.1"/>
    </source>
</evidence>
<feature type="region of interest" description="Disordered" evidence="8">
    <location>
        <begin position="810"/>
        <end position="829"/>
    </location>
</feature>
<sequence>MAEEPTNDSRTSVVGRKRDLQDASQYREPPNMDDSSDEDSYGRSFKRVKQARNSDNVTKMDDSLATGGTSPLPVDVSSYGEASKFHGHREESLHTPNIGAEILSVHPKTIETAGKSLEVPSHDPAGVATAPAAKNGLASTHSIDIIELPAAPAGKESMLAPAVEQAVPSSAFPADTLGATVSGWNKGVQSGLRTSFGSRPLSAQANVRVEDPGLSDGGPQRGEDNKQVSRDASRSSSGTDDQEHPMFTFGGSSSSQAPGPKPKAKFQPLSKAAIKKLQPDQREAYTKAKAADKAQRKEDAFQSKTAEAELAIAQEGRWPLPEQYGGISKLVRGGETYYAQLDREYKPFKPHSITFDTLCIFDDKGMPIKAQNFSFNLFAPAFLKTNSERLRSLKLKDLRLAFYHYCNLWYCHVGRHLQPLLATAKAHGAFTFEQAMQHAGLSSMRTNTQQIPTRDGLVQAPSKSSKQVGKGQDHASLARPVDTFHGDIESQIDESGLSNRVNSDRQHANPSNQPDLSTAEIQDSDTPMVSGVALTSGHDAEVTEFITPELELDRELQLKYFPSVSTELAILRCLACGDAGHGIQACPALFCTLCGENGRHSNFTCPSKQRCGKCRQRGHYTLMCPEKLFATGAEAGGCDICGSTNHSECACHFIWRSFAPQLEEIHTVCNIPVYCYTCGANGHYGPECGLHTRSLLSGGYTWSKSNLKKYIDPASQDRALSAAVDYSIPKPKEFSIKGKGRANDPFTIEESDDENDFIRPKIEKPGPRGHIHFAERPGAGNSVLDNAPNGPRARSSYQQDNLSYNVAMDSAASSNYPPPNGYTPNIPAAEGYREASGQFRFNGNQRDLGGSNGNGKHGGAKKRKMRNQGGNQAGHAPNNPNQALPTKPKKKSGAKNREKAAKNTR</sequence>
<feature type="compositionally biased region" description="Basic and acidic residues" evidence="8">
    <location>
        <begin position="221"/>
        <end position="233"/>
    </location>
</feature>
<dbReference type="SMART" id="SM00343">
    <property type="entry name" value="ZnF_C2HC"/>
    <property type="match status" value="4"/>
</dbReference>
<dbReference type="InterPro" id="IPR001878">
    <property type="entry name" value="Znf_CCHC"/>
</dbReference>
<evidence type="ECO:0000256" key="6">
    <source>
        <dbReference type="ARBA" id="ARBA00023242"/>
    </source>
</evidence>
<reference evidence="10 11" key="1">
    <citation type="journal article" date="2018" name="IMA Fungus">
        <title>IMA Genome-F 9: Draft genome sequence of Annulohypoxylon stygium, Aspergillus mulundensis, Berkeleyomyces basicola (syn. Thielaviopsis basicola), Ceratocystis smalleyi, two Cercospora beticola strains, Coleophoma cylindrospora, Fusarium fracticaudum, Phialophora cf. hyalina, and Morchella septimelata.</title>
        <authorList>
            <person name="Wingfield B.D."/>
            <person name="Bills G.F."/>
            <person name="Dong Y."/>
            <person name="Huang W."/>
            <person name="Nel W.J."/>
            <person name="Swalarsk-Parry B.S."/>
            <person name="Vaghefi N."/>
            <person name="Wilken P.M."/>
            <person name="An Z."/>
            <person name="de Beer Z.W."/>
            <person name="De Vos L."/>
            <person name="Chen L."/>
            <person name="Duong T.A."/>
            <person name="Gao Y."/>
            <person name="Hammerbacher A."/>
            <person name="Kikkert J.R."/>
            <person name="Li Y."/>
            <person name="Li H."/>
            <person name="Li K."/>
            <person name="Li Q."/>
            <person name="Liu X."/>
            <person name="Ma X."/>
            <person name="Naidoo K."/>
            <person name="Pethybridge S.J."/>
            <person name="Sun J."/>
            <person name="Steenkamp E.T."/>
            <person name="van der Nest M.A."/>
            <person name="van Wyk S."/>
            <person name="Wingfield M.J."/>
            <person name="Xiong C."/>
            <person name="Yue Q."/>
            <person name="Zhang X."/>
        </authorList>
    </citation>
    <scope>NUCLEOTIDE SEQUENCE [LARGE SCALE GENOMIC DNA]</scope>
    <source>
        <strain evidence="10 11">BP 5553</strain>
    </source>
</reference>
<feature type="compositionally biased region" description="Polar residues" evidence="8">
    <location>
        <begin position="195"/>
        <end position="205"/>
    </location>
</feature>
<evidence type="ECO:0000256" key="8">
    <source>
        <dbReference type="SAM" id="MobiDB-lite"/>
    </source>
</evidence>
<dbReference type="GO" id="GO:0008270">
    <property type="term" value="F:zinc ion binding"/>
    <property type="evidence" value="ECO:0007669"/>
    <property type="project" value="UniProtKB-KW"/>
</dbReference>
<dbReference type="InterPro" id="IPR051644">
    <property type="entry name" value="TRAMP_AT-DNA-binding"/>
</dbReference>
<dbReference type="PANTHER" id="PTHR46543:SF1">
    <property type="entry name" value="ZINC FINGER CCHC DOMAIN-CONTAINING PROTEIN 7"/>
    <property type="match status" value="1"/>
</dbReference>
<dbReference type="GO" id="GO:0071035">
    <property type="term" value="P:nuclear polyadenylation-dependent rRNA catabolic process"/>
    <property type="evidence" value="ECO:0007669"/>
    <property type="project" value="TreeGrafter"/>
</dbReference>
<feature type="region of interest" description="Disordered" evidence="8">
    <location>
        <begin position="195"/>
        <end position="302"/>
    </location>
</feature>
<gene>
    <name evidence="10" type="ORF">BP5553_03515</name>
</gene>
<dbReference type="GO" id="GO:0071037">
    <property type="term" value="P:nuclear polyadenylation-dependent snRNA catabolic process"/>
    <property type="evidence" value="ECO:0007669"/>
    <property type="project" value="TreeGrafter"/>
</dbReference>
<protein>
    <recommendedName>
        <fullName evidence="9">CCHC-type domain-containing protein</fullName>
    </recommendedName>
</protein>
<keyword evidence="5" id="KW-0862">Zinc</keyword>